<feature type="transmembrane region" description="Helical" evidence="1">
    <location>
        <begin position="98"/>
        <end position="118"/>
    </location>
</feature>
<reference evidence="3" key="1">
    <citation type="submission" date="2016-11" db="EMBL/GenBank/DDBJ databases">
        <authorList>
            <person name="Varghese N."/>
            <person name="Submissions S."/>
        </authorList>
    </citation>
    <scope>NUCLEOTIDE SEQUENCE [LARGE SCALE GENOMIC DNA]</scope>
    <source>
        <strain evidence="3">DSM 26899</strain>
    </source>
</reference>
<evidence type="ECO:0000313" key="2">
    <source>
        <dbReference type="EMBL" id="SHL71457.1"/>
    </source>
</evidence>
<dbReference type="OrthoDB" id="1453218at2"/>
<evidence type="ECO:0000313" key="3">
    <source>
        <dbReference type="Proteomes" id="UP000184364"/>
    </source>
</evidence>
<protein>
    <submittedName>
        <fullName evidence="2">Uncharacterized protein</fullName>
    </submittedName>
</protein>
<sequence length="154" mass="17862">MITVKTFKFESNLAFASSYLKEQHIPHFADLKTKSLLSDEKTKDEILKIIEDLKIDETDVEPDEEILEGYKEWNENMYNPGHYTGGKSPSFNYDKSNYLSLALITLLSGLACCIKLINEDNFSKAALWIFISIISLISFSLFYQYFKYKKRNSN</sequence>
<dbReference type="Proteomes" id="UP000184364">
    <property type="component" value="Unassembled WGS sequence"/>
</dbReference>
<organism evidence="2 3">
    <name type="scientific">Chryseobacterium polytrichastri</name>
    <dbReference type="NCBI Taxonomy" id="1302687"/>
    <lineage>
        <taxon>Bacteria</taxon>
        <taxon>Pseudomonadati</taxon>
        <taxon>Bacteroidota</taxon>
        <taxon>Flavobacteriia</taxon>
        <taxon>Flavobacteriales</taxon>
        <taxon>Weeksellaceae</taxon>
        <taxon>Chryseobacterium group</taxon>
        <taxon>Chryseobacterium</taxon>
    </lineage>
</organism>
<name>A0A1M7CWB4_9FLAO</name>
<dbReference type="AlphaFoldDB" id="A0A1M7CWB4"/>
<accession>A0A1M7CWB4</accession>
<dbReference type="RefSeq" id="WP_073294071.1">
    <property type="nucleotide sequence ID" value="NZ_FRAV01000023.1"/>
</dbReference>
<gene>
    <name evidence="2" type="ORF">SAMN05444267_102335</name>
</gene>
<evidence type="ECO:0000256" key="1">
    <source>
        <dbReference type="SAM" id="Phobius"/>
    </source>
</evidence>
<feature type="transmembrane region" description="Helical" evidence="1">
    <location>
        <begin position="125"/>
        <end position="146"/>
    </location>
</feature>
<dbReference type="STRING" id="1302687.SAMN05444267_102335"/>
<dbReference type="EMBL" id="FRAV01000023">
    <property type="protein sequence ID" value="SHL71457.1"/>
    <property type="molecule type" value="Genomic_DNA"/>
</dbReference>
<keyword evidence="3" id="KW-1185">Reference proteome</keyword>
<keyword evidence="1" id="KW-0472">Membrane</keyword>
<keyword evidence="1" id="KW-1133">Transmembrane helix</keyword>
<keyword evidence="1" id="KW-0812">Transmembrane</keyword>
<proteinExistence type="predicted"/>